<dbReference type="CDD" id="cd00829">
    <property type="entry name" value="SCP-x_thiolase"/>
    <property type="match status" value="1"/>
</dbReference>
<dbReference type="InterPro" id="IPR002155">
    <property type="entry name" value="Thiolase"/>
</dbReference>
<feature type="domain" description="Thiolase C-terminal" evidence="2">
    <location>
        <begin position="276"/>
        <end position="398"/>
    </location>
</feature>
<dbReference type="PANTHER" id="PTHR42870:SF1">
    <property type="entry name" value="NON-SPECIFIC LIPID-TRANSFER PROTEIN-LIKE 2"/>
    <property type="match status" value="1"/>
</dbReference>
<protein>
    <submittedName>
        <fullName evidence="3">Thiolase family protein</fullName>
    </submittedName>
</protein>
<dbReference type="Proteomes" id="UP001500653">
    <property type="component" value="Unassembled WGS sequence"/>
</dbReference>
<evidence type="ECO:0000313" key="3">
    <source>
        <dbReference type="EMBL" id="GAA1248876.1"/>
    </source>
</evidence>
<feature type="domain" description="Thiolase N-terminal" evidence="1">
    <location>
        <begin position="7"/>
        <end position="245"/>
    </location>
</feature>
<name>A0ABN1WFS0_9PSEU</name>
<dbReference type="InterPro" id="IPR055140">
    <property type="entry name" value="Thiolase_C_2"/>
</dbReference>
<dbReference type="Pfam" id="PF00108">
    <property type="entry name" value="Thiolase_N"/>
    <property type="match status" value="1"/>
</dbReference>
<comment type="caution">
    <text evidence="3">The sequence shown here is derived from an EMBL/GenBank/DDBJ whole genome shotgun (WGS) entry which is preliminary data.</text>
</comment>
<dbReference type="PIRSF" id="PIRSF000429">
    <property type="entry name" value="Ac-CoA_Ac_transf"/>
    <property type="match status" value="1"/>
</dbReference>
<keyword evidence="4" id="KW-1185">Reference proteome</keyword>
<dbReference type="EMBL" id="BAAALN010000016">
    <property type="protein sequence ID" value="GAA1248876.1"/>
    <property type="molecule type" value="Genomic_DNA"/>
</dbReference>
<dbReference type="PANTHER" id="PTHR42870">
    <property type="entry name" value="ACETYL-COA C-ACETYLTRANSFERASE"/>
    <property type="match status" value="1"/>
</dbReference>
<evidence type="ECO:0000313" key="4">
    <source>
        <dbReference type="Proteomes" id="UP001500653"/>
    </source>
</evidence>
<accession>A0ABN1WFS0</accession>
<reference evidence="3 4" key="1">
    <citation type="journal article" date="2019" name="Int. J. Syst. Evol. Microbiol.">
        <title>The Global Catalogue of Microorganisms (GCM) 10K type strain sequencing project: providing services to taxonomists for standard genome sequencing and annotation.</title>
        <authorList>
            <consortium name="The Broad Institute Genomics Platform"/>
            <consortium name="The Broad Institute Genome Sequencing Center for Infectious Disease"/>
            <person name="Wu L."/>
            <person name="Ma J."/>
        </authorList>
    </citation>
    <scope>NUCLEOTIDE SEQUENCE [LARGE SCALE GENOMIC DNA]</scope>
    <source>
        <strain evidence="3 4">JCM 13023</strain>
    </source>
</reference>
<dbReference type="SUPFAM" id="SSF53901">
    <property type="entry name" value="Thiolase-like"/>
    <property type="match status" value="2"/>
</dbReference>
<evidence type="ECO:0000259" key="1">
    <source>
        <dbReference type="Pfam" id="PF00108"/>
    </source>
</evidence>
<sequence length="414" mass="43324">MVNADRVYIVGVGMTHFGVFPDRSVKAMTAEAITTCLDDAGAEAADVGALFFANVGQGLIEGQTANPGQMAVRPLGFEGVPIVNTENACASGTTALHLAWAHVKAGLADCVMAVGAEKLSTDDSARRDALFEGGMDVHDREGVLLALRDLAGDDTVLEVEGDRSIFMDIYGFWARAHMHDFGSTQAQLAAISSKNHYHSTFNPNCHFQKEFRIDEVLAARPLAYPLTVPMCSPYSDGAAAVLVCSADKARALGATGQAVTIAALELASGVDRDAHDWDRHITKLTADRAYEVAGLGPGEMNVAELHDATAFGELLHAENLGLARRGEGGLAAERGETTLGGSIPINVSGGLESRGHPIAATGLAQTHELVMQLRGRADERQVDGARHAVLENGGGIFGVEEAAATVAIFSAPGA</sequence>
<evidence type="ECO:0000259" key="2">
    <source>
        <dbReference type="Pfam" id="PF22691"/>
    </source>
</evidence>
<dbReference type="Gene3D" id="3.40.47.10">
    <property type="match status" value="1"/>
</dbReference>
<dbReference type="InterPro" id="IPR020616">
    <property type="entry name" value="Thiolase_N"/>
</dbReference>
<dbReference type="InterPro" id="IPR016039">
    <property type="entry name" value="Thiolase-like"/>
</dbReference>
<dbReference type="Pfam" id="PF22691">
    <property type="entry name" value="Thiolase_C_1"/>
    <property type="match status" value="1"/>
</dbReference>
<proteinExistence type="predicted"/>
<dbReference type="RefSeq" id="WP_253865797.1">
    <property type="nucleotide sequence ID" value="NZ_BAAALN010000016.1"/>
</dbReference>
<organism evidence="3 4">
    <name type="scientific">Prauserella halophila</name>
    <dbReference type="NCBI Taxonomy" id="185641"/>
    <lineage>
        <taxon>Bacteria</taxon>
        <taxon>Bacillati</taxon>
        <taxon>Actinomycetota</taxon>
        <taxon>Actinomycetes</taxon>
        <taxon>Pseudonocardiales</taxon>
        <taxon>Pseudonocardiaceae</taxon>
        <taxon>Prauserella</taxon>
    </lineage>
</organism>
<gene>
    <name evidence="3" type="ORF">GCM10009676_39070</name>
</gene>